<evidence type="ECO:0000256" key="2">
    <source>
        <dbReference type="SAM" id="Phobius"/>
    </source>
</evidence>
<dbReference type="InterPro" id="IPR000644">
    <property type="entry name" value="CBS_dom"/>
</dbReference>
<dbReference type="InterPro" id="IPR006668">
    <property type="entry name" value="Mg_transptr_MgtE_intracell_dom"/>
</dbReference>
<proteinExistence type="predicted"/>
<evidence type="ECO:0000259" key="3">
    <source>
        <dbReference type="PROSITE" id="PS51371"/>
    </source>
</evidence>
<evidence type="ECO:0000313" key="4">
    <source>
        <dbReference type="EMBL" id="OUN86785.1"/>
    </source>
</evidence>
<feature type="transmembrane region" description="Helical" evidence="2">
    <location>
        <begin position="443"/>
        <end position="463"/>
    </location>
</feature>
<keyword evidence="2" id="KW-0812">Transmembrane</keyword>
<sequence>MNYLSELLKLPVLDVNGEKLGVVNDLGIATGEVFPHVTSLAFQGPGKTPFMISWRKYVDHVDETGVHLKTRDTDVRFSYLQPDELLLARDILNKQIVDTQGLKVVRVNDLKLSSSGENQLRLLGAEVGGRGLLRAIHPALERVVARIARAVGKPLEEHIIAWSYMDLLERSTQTIKLSVSHKTLDELHPADIADIIEQLDPRLRSQVFAQLDTAQAAEAISEFDDDELVAEVIEGMSDRDASSMLALMDPDDAADLIEELDYEKAEKLLRLMGVKEERAIRNLLGYEEHTAGRIMTSEFVALPATDTAADAIEAIRALDEDFESIYYVYTLDTTGALTGVLSLRTLIVADLDARLSDIAYRDVVWVTPDLDQEDVADEMTKYNLVAVPVCDDARHVLGIVTVDDALDVIAEEHEEDLQIAGMATGEGGSGESLHILSWFARRFYWVLVWAVASGVIAGVLAGLGAAPELALFPLCAMPVVLIAASRAVSFARNFYLDYEESDDDRGPYLGYFLQSAGVGIVLGAVVYLCGQLVLGAVYPEEALAAVDGALAGAVLRAHALSASFTCAAIVVFASCATSVAYLKLLFWRDARDRNTSGTALGLAGVLIACLVFSAASVLAIYLLFV</sequence>
<evidence type="ECO:0000256" key="1">
    <source>
        <dbReference type="PROSITE-ProRule" id="PRU00703"/>
    </source>
</evidence>
<dbReference type="Pfam" id="PF00571">
    <property type="entry name" value="CBS"/>
    <property type="match status" value="2"/>
</dbReference>
<dbReference type="InterPro" id="IPR006669">
    <property type="entry name" value="MgtE_transporter"/>
</dbReference>
<feature type="transmembrane region" description="Helical" evidence="2">
    <location>
        <begin position="509"/>
        <end position="538"/>
    </location>
</feature>
<dbReference type="SMART" id="SM00924">
    <property type="entry name" value="MgtE_N"/>
    <property type="match status" value="1"/>
</dbReference>
<dbReference type="InterPro" id="IPR046342">
    <property type="entry name" value="CBS_dom_sf"/>
</dbReference>
<dbReference type="PANTHER" id="PTHR43773">
    <property type="entry name" value="MAGNESIUM TRANSPORTER MGTE"/>
    <property type="match status" value="1"/>
</dbReference>
<organism evidence="4 5">
    <name type="scientific">[Collinsella] massiliensis</name>
    <dbReference type="NCBI Taxonomy" id="1232426"/>
    <lineage>
        <taxon>Bacteria</taxon>
        <taxon>Bacillati</taxon>
        <taxon>Actinomycetota</taxon>
        <taxon>Coriobacteriia</taxon>
        <taxon>Coriobacteriales</taxon>
        <taxon>Coriobacteriaceae</taxon>
        <taxon>Enorma</taxon>
    </lineage>
</organism>
<protein>
    <submittedName>
        <fullName evidence="4">Magnesium transporter MgtE</fullName>
    </submittedName>
</protein>
<dbReference type="GO" id="GO:0015095">
    <property type="term" value="F:magnesium ion transmembrane transporter activity"/>
    <property type="evidence" value="ECO:0007669"/>
    <property type="project" value="InterPro"/>
</dbReference>
<name>A0A1Y3XML4_9ACTN</name>
<comment type="caution">
    <text evidence="4">The sequence shown here is derived from an EMBL/GenBank/DDBJ whole genome shotgun (WGS) entry which is preliminary data.</text>
</comment>
<keyword evidence="1" id="KW-0129">CBS domain</keyword>
<dbReference type="SUPFAM" id="SSF158791">
    <property type="entry name" value="MgtE N-terminal domain-like"/>
    <property type="match status" value="1"/>
</dbReference>
<dbReference type="GO" id="GO:0016020">
    <property type="term" value="C:membrane"/>
    <property type="evidence" value="ECO:0007669"/>
    <property type="project" value="InterPro"/>
</dbReference>
<keyword evidence="5" id="KW-1185">Reference proteome</keyword>
<dbReference type="AlphaFoldDB" id="A0A1Y3XML4"/>
<feature type="transmembrane region" description="Helical" evidence="2">
    <location>
        <begin position="598"/>
        <end position="624"/>
    </location>
</feature>
<dbReference type="RefSeq" id="WP_094335878.1">
    <property type="nucleotide sequence ID" value="NZ_NFIE01000019.1"/>
</dbReference>
<dbReference type="EMBL" id="NFIE01000019">
    <property type="protein sequence ID" value="OUN86785.1"/>
    <property type="molecule type" value="Genomic_DNA"/>
</dbReference>
<dbReference type="OrthoDB" id="9764830at2"/>
<feature type="domain" description="CBS" evidence="3">
    <location>
        <begin position="295"/>
        <end position="358"/>
    </location>
</feature>
<dbReference type="CDD" id="cd04606">
    <property type="entry name" value="CBS_pair_Mg_transporter"/>
    <property type="match status" value="1"/>
</dbReference>
<dbReference type="InterPro" id="IPR038076">
    <property type="entry name" value="MgtE_N_sf"/>
</dbReference>
<gene>
    <name evidence="4" type="ORF">B5G02_08250</name>
</gene>
<dbReference type="SMART" id="SM00116">
    <property type="entry name" value="CBS"/>
    <property type="match status" value="2"/>
</dbReference>
<dbReference type="Proteomes" id="UP000195781">
    <property type="component" value="Unassembled WGS sequence"/>
</dbReference>
<feature type="transmembrane region" description="Helical" evidence="2">
    <location>
        <begin position="558"/>
        <end position="586"/>
    </location>
</feature>
<dbReference type="Gene3D" id="1.25.60.10">
    <property type="entry name" value="MgtE N-terminal domain-like"/>
    <property type="match status" value="1"/>
</dbReference>
<evidence type="ECO:0000313" key="5">
    <source>
        <dbReference type="Proteomes" id="UP000195781"/>
    </source>
</evidence>
<dbReference type="Pfam" id="PF03448">
    <property type="entry name" value="MgtE_N"/>
    <property type="match status" value="1"/>
</dbReference>
<accession>A0A1Y3XML4</accession>
<feature type="domain" description="CBS" evidence="3">
    <location>
        <begin position="359"/>
        <end position="415"/>
    </location>
</feature>
<keyword evidence="2" id="KW-1133">Transmembrane helix</keyword>
<feature type="transmembrane region" description="Helical" evidence="2">
    <location>
        <begin position="469"/>
        <end position="488"/>
    </location>
</feature>
<keyword evidence="2" id="KW-0472">Membrane</keyword>
<dbReference type="PANTHER" id="PTHR43773:SF1">
    <property type="entry name" value="MAGNESIUM TRANSPORTER MGTE"/>
    <property type="match status" value="1"/>
</dbReference>
<dbReference type="Gene3D" id="3.10.580.10">
    <property type="entry name" value="CBS-domain"/>
    <property type="match status" value="1"/>
</dbReference>
<dbReference type="PROSITE" id="PS51371">
    <property type="entry name" value="CBS"/>
    <property type="match status" value="2"/>
</dbReference>
<reference evidence="5" key="1">
    <citation type="submission" date="2017-04" db="EMBL/GenBank/DDBJ databases">
        <title>Function of individual gut microbiota members based on whole genome sequencing of pure cultures obtained from chicken caecum.</title>
        <authorList>
            <person name="Medvecky M."/>
            <person name="Cejkova D."/>
            <person name="Polansky O."/>
            <person name="Karasova D."/>
            <person name="Kubasova T."/>
            <person name="Cizek A."/>
            <person name="Rychlik I."/>
        </authorList>
    </citation>
    <scope>NUCLEOTIDE SEQUENCE [LARGE SCALE GENOMIC DNA]</scope>
    <source>
        <strain evidence="5">An5</strain>
    </source>
</reference>
<dbReference type="SUPFAM" id="SSF54631">
    <property type="entry name" value="CBS-domain pair"/>
    <property type="match status" value="1"/>
</dbReference>